<dbReference type="EMBL" id="LSSN01001210">
    <property type="protein sequence ID" value="OMJ20557.1"/>
    <property type="molecule type" value="Genomic_DNA"/>
</dbReference>
<evidence type="ECO:0000256" key="2">
    <source>
        <dbReference type="SAM" id="MobiDB-lite"/>
    </source>
</evidence>
<feature type="compositionally biased region" description="Basic residues" evidence="2">
    <location>
        <begin position="7"/>
        <end position="29"/>
    </location>
</feature>
<feature type="compositionally biased region" description="Basic and acidic residues" evidence="2">
    <location>
        <begin position="181"/>
        <end position="195"/>
    </location>
</feature>
<comment type="caution">
    <text evidence="3">The sequence shown here is derived from an EMBL/GenBank/DDBJ whole genome shotgun (WGS) entry which is preliminary data.</text>
</comment>
<sequence>MQEITKKRDKSLKKKDKSHSSKSSKRHKSSSYQDKEKSDAKKSHQRSSSPPKTLKQVSTPTLSNNTSNKETSFKPPTYCRKDIESNHTTYDHTYDKNGLHSYESRQKNDFRTTSDKDQKNHDYKHSKDKRYEQSPRRSEDRNRKYDRNNDYNSKASGSRYNNRNEVHDRDHHSNSSHYNRPKREYDTHLTSRHIQESAVSSDHMEKERKRKLAEMQLNAKSVEDSRKSYVEKIRQDEKQEEIDSLNERIKHSINGTTSSYLEQINDSAYGKDSQMSLQDRIHRNRAFLSRDLSAEE</sequence>
<name>A0A1R1Y0S8_9FUNG</name>
<feature type="compositionally biased region" description="Basic and acidic residues" evidence="2">
    <location>
        <begin position="33"/>
        <end position="42"/>
    </location>
</feature>
<keyword evidence="4" id="KW-1185">Reference proteome</keyword>
<feature type="region of interest" description="Disordered" evidence="2">
    <location>
        <begin position="1"/>
        <end position="204"/>
    </location>
</feature>
<organism evidence="3 4">
    <name type="scientific">Smittium culicis</name>
    <dbReference type="NCBI Taxonomy" id="133412"/>
    <lineage>
        <taxon>Eukaryota</taxon>
        <taxon>Fungi</taxon>
        <taxon>Fungi incertae sedis</taxon>
        <taxon>Zoopagomycota</taxon>
        <taxon>Kickxellomycotina</taxon>
        <taxon>Harpellomycetes</taxon>
        <taxon>Harpellales</taxon>
        <taxon>Legeriomycetaceae</taxon>
        <taxon>Smittium</taxon>
    </lineage>
</organism>
<gene>
    <name evidence="3" type="ORF">AYI70_g4035</name>
</gene>
<dbReference type="PANTHER" id="PTHR16196">
    <property type="entry name" value="CELL CYCLE CONTROL PROTEIN CWF25"/>
    <property type="match status" value="1"/>
</dbReference>
<reference evidence="3 4" key="1">
    <citation type="submission" date="2017-01" db="EMBL/GenBank/DDBJ databases">
        <authorList>
            <person name="Mah S.A."/>
            <person name="Swanson W.J."/>
            <person name="Moy G.W."/>
            <person name="Vacquier V.D."/>
        </authorList>
    </citation>
    <scope>NUCLEOTIDE SEQUENCE [LARGE SCALE GENOMIC DNA]</scope>
    <source>
        <strain evidence="3 4">GSMNP</strain>
    </source>
</reference>
<feature type="compositionally biased region" description="Polar residues" evidence="2">
    <location>
        <begin position="46"/>
        <end position="70"/>
    </location>
</feature>
<accession>A0A1R1Y0S8</accession>
<comment type="similarity">
    <text evidence="1">Belongs to the CWC25 family.</text>
</comment>
<evidence type="ECO:0000256" key="1">
    <source>
        <dbReference type="ARBA" id="ARBA00006695"/>
    </source>
</evidence>
<feature type="compositionally biased region" description="Basic and acidic residues" evidence="2">
    <location>
        <begin position="162"/>
        <end position="173"/>
    </location>
</feature>
<dbReference type="GO" id="GO:0000398">
    <property type="term" value="P:mRNA splicing, via spliceosome"/>
    <property type="evidence" value="ECO:0007669"/>
    <property type="project" value="TreeGrafter"/>
</dbReference>
<dbReference type="OrthoDB" id="5599619at2759"/>
<dbReference type="PANTHER" id="PTHR16196:SF0">
    <property type="entry name" value="PRE-MRNA-SPLICING FACTOR CWC25 HOMOLOG"/>
    <property type="match status" value="1"/>
</dbReference>
<dbReference type="STRING" id="133412.A0A1R1Y0S8"/>
<evidence type="ECO:0000313" key="4">
    <source>
        <dbReference type="Proteomes" id="UP000187283"/>
    </source>
</evidence>
<evidence type="ECO:0000313" key="3">
    <source>
        <dbReference type="EMBL" id="OMJ20557.1"/>
    </source>
</evidence>
<dbReference type="AlphaFoldDB" id="A0A1R1Y0S8"/>
<protein>
    <submittedName>
        <fullName evidence="3">Uncharacterized protein</fullName>
    </submittedName>
</protein>
<proteinExistence type="inferred from homology"/>
<dbReference type="Proteomes" id="UP000187283">
    <property type="component" value="Unassembled WGS sequence"/>
</dbReference>
<dbReference type="GO" id="GO:0005684">
    <property type="term" value="C:U2-type spliceosomal complex"/>
    <property type="evidence" value="ECO:0007669"/>
    <property type="project" value="TreeGrafter"/>
</dbReference>
<feature type="compositionally biased region" description="Basic and acidic residues" evidence="2">
    <location>
        <begin position="79"/>
        <end position="149"/>
    </location>
</feature>
<dbReference type="InterPro" id="IPR051376">
    <property type="entry name" value="CWC25_splicing_factor"/>
</dbReference>